<dbReference type="OrthoDB" id="4617536at2"/>
<dbReference type="PROSITE" id="PS00139">
    <property type="entry name" value="THIOL_PROTEASE_CYS"/>
    <property type="match status" value="1"/>
</dbReference>
<reference evidence="8 9" key="1">
    <citation type="submission" date="2018-11" db="EMBL/GenBank/DDBJ databases">
        <title>Complete genome sequencing of the Actinobacteria Serinibacter sp. K3-2.</title>
        <authorList>
            <person name="Rakitin A.L."/>
            <person name="Beletsky A.V."/>
            <person name="Mardanov A.V."/>
            <person name="Ravin N.V."/>
            <person name="Gromova A.S."/>
            <person name="Filippova S.N."/>
            <person name="Gal'Chenko V.F."/>
        </authorList>
    </citation>
    <scope>NUCLEOTIDE SEQUENCE [LARGE SCALE GENOMIC DNA]</scope>
    <source>
        <strain evidence="8 9">K3-2</strain>
    </source>
</reference>
<feature type="region of interest" description="Disordered" evidence="6">
    <location>
        <begin position="341"/>
        <end position="362"/>
    </location>
</feature>
<keyword evidence="4 5" id="KW-0788">Thiol protease</keyword>
<dbReference type="GO" id="GO:0004198">
    <property type="term" value="F:calcium-dependent cysteine-type endopeptidase activity"/>
    <property type="evidence" value="ECO:0007669"/>
    <property type="project" value="InterPro"/>
</dbReference>
<evidence type="ECO:0000313" key="9">
    <source>
        <dbReference type="Proteomes" id="UP000297318"/>
    </source>
</evidence>
<keyword evidence="9" id="KW-1185">Reference proteome</keyword>
<feature type="domain" description="Calpain catalytic" evidence="7">
    <location>
        <begin position="262"/>
        <end position="474"/>
    </location>
</feature>
<dbReference type="PROSITE" id="PS51257">
    <property type="entry name" value="PROKAR_LIPOPROTEIN"/>
    <property type="match status" value="1"/>
</dbReference>
<dbReference type="RefSeq" id="WP_135850875.1">
    <property type="nucleotide sequence ID" value="NZ_RHPJ01000005.1"/>
</dbReference>
<dbReference type="InterPro" id="IPR038765">
    <property type="entry name" value="Papain-like_cys_pep_sf"/>
</dbReference>
<feature type="active site" evidence="5">
    <location>
        <position position="295"/>
    </location>
</feature>
<dbReference type="InterPro" id="IPR000169">
    <property type="entry name" value="Pept_cys_AS"/>
</dbReference>
<comment type="caution">
    <text evidence="8">The sequence shown here is derived from an EMBL/GenBank/DDBJ whole genome shotgun (WGS) entry which is preliminary data.</text>
</comment>
<protein>
    <recommendedName>
        <fullName evidence="7">Calpain catalytic domain-containing protein</fullName>
    </recommendedName>
</protein>
<dbReference type="SUPFAM" id="SSF54001">
    <property type="entry name" value="Cysteine proteinases"/>
    <property type="match status" value="1"/>
</dbReference>
<comment type="similarity">
    <text evidence="1">Belongs to the peptidase C2 family.</text>
</comment>
<dbReference type="GO" id="GO:0006508">
    <property type="term" value="P:proteolysis"/>
    <property type="evidence" value="ECO:0007669"/>
    <property type="project" value="UniProtKB-KW"/>
</dbReference>
<dbReference type="InterPro" id="IPR022684">
    <property type="entry name" value="Calpain_cysteine_protease"/>
</dbReference>
<keyword evidence="2 5" id="KW-0645">Protease</keyword>
<dbReference type="Pfam" id="PF00648">
    <property type="entry name" value="Peptidase_C2"/>
    <property type="match status" value="1"/>
</dbReference>
<evidence type="ECO:0000256" key="5">
    <source>
        <dbReference type="PROSITE-ProRule" id="PRU00239"/>
    </source>
</evidence>
<dbReference type="PROSITE" id="PS50203">
    <property type="entry name" value="CALPAIN_CAT"/>
    <property type="match status" value="1"/>
</dbReference>
<dbReference type="SMART" id="SM00230">
    <property type="entry name" value="CysPc"/>
    <property type="match status" value="1"/>
</dbReference>
<dbReference type="Proteomes" id="UP000297318">
    <property type="component" value="Unassembled WGS sequence"/>
</dbReference>
<evidence type="ECO:0000256" key="2">
    <source>
        <dbReference type="ARBA" id="ARBA00022670"/>
    </source>
</evidence>
<dbReference type="InterPro" id="IPR001300">
    <property type="entry name" value="Peptidase_C2_calpain_cat"/>
</dbReference>
<feature type="active site" evidence="5">
    <location>
        <position position="465"/>
    </location>
</feature>
<keyword evidence="3 5" id="KW-0378">Hydrolase</keyword>
<evidence type="ECO:0000313" key="8">
    <source>
        <dbReference type="EMBL" id="TGO03850.1"/>
    </source>
</evidence>
<dbReference type="PANTHER" id="PTHR10183">
    <property type="entry name" value="CALPAIN"/>
    <property type="match status" value="1"/>
</dbReference>
<evidence type="ECO:0000256" key="3">
    <source>
        <dbReference type="ARBA" id="ARBA00022801"/>
    </source>
</evidence>
<evidence type="ECO:0000256" key="1">
    <source>
        <dbReference type="ARBA" id="ARBA00007623"/>
    </source>
</evidence>
<name>A0A4Z1DXP9_9MICO</name>
<dbReference type="AlphaFoldDB" id="A0A4Z1DXP9"/>
<evidence type="ECO:0000256" key="6">
    <source>
        <dbReference type="SAM" id="MobiDB-lite"/>
    </source>
</evidence>
<dbReference type="PANTHER" id="PTHR10183:SF379">
    <property type="entry name" value="CALPAIN-5"/>
    <property type="match status" value="1"/>
</dbReference>
<proteinExistence type="inferred from homology"/>
<dbReference type="EMBL" id="RHPJ01000005">
    <property type="protein sequence ID" value="TGO03850.1"/>
    <property type="molecule type" value="Genomic_DNA"/>
</dbReference>
<sequence>MTSGTDRYEMPKDLPSDIAELATAVVAFGSACETLHAPLGPVLSDLDTGWSGGVAGMVALARVVTLRESLGRAVATMDTVEAAVRAYESTLTAARADVEEVRGRFDDHWPSGSEEPCVDGKESFLLDLDHLTLLGELDGDHASALDTAKEAVDACRDVLNANRPDLPEGFSGRSPLGEIPEGFWLQRNQYIEDLMELSDDELNDWLASTSREDIERLFDGLGQPMRSILIDRLMRDADPLLLPKIVDAVPGAQPNPGDGAGWTTPGSGGDLPIFPEDVEGHDWMNDINQGSYGDCWYLATLAGVVDEDPDWVQNHVVPNANGTVTVYLYDDKGNRVPVTVNGELPTGDGQSYRGVRPGSGDLSTGPAWPAYVEKAMAQFYDDGDGTEGTYGNIEGDWPKEAGRALTGHDSDEWDDSDNVSEALEDGRTVVASTPGEFKSEPMDGIVSGHAYTITSESDGRYYVRNPWGNNHPGWMTRDELDRYFNKFTAVER</sequence>
<accession>A0A4Z1DXP9</accession>
<feature type="active site" evidence="5">
    <location>
        <position position="449"/>
    </location>
</feature>
<evidence type="ECO:0000259" key="7">
    <source>
        <dbReference type="PROSITE" id="PS50203"/>
    </source>
</evidence>
<evidence type="ECO:0000256" key="4">
    <source>
        <dbReference type="ARBA" id="ARBA00022807"/>
    </source>
</evidence>
<organism evidence="8 9">
    <name type="scientific">Serinibacter arcticus</name>
    <dbReference type="NCBI Taxonomy" id="1655435"/>
    <lineage>
        <taxon>Bacteria</taxon>
        <taxon>Bacillati</taxon>
        <taxon>Actinomycetota</taxon>
        <taxon>Actinomycetes</taxon>
        <taxon>Micrococcales</taxon>
        <taxon>Beutenbergiaceae</taxon>
        <taxon>Serinibacter</taxon>
    </lineage>
</organism>
<gene>
    <name evidence="8" type="ORF">SERN_2862</name>
</gene>